<dbReference type="EMBL" id="HE573026">
    <property type="protein sequence ID" value="CCC51479.1"/>
    <property type="molecule type" value="Genomic_DNA"/>
</dbReference>
<evidence type="ECO:0000256" key="2">
    <source>
        <dbReference type="SAM" id="MobiDB-lite"/>
    </source>
</evidence>
<dbReference type="InterPro" id="IPR035892">
    <property type="entry name" value="C2_domain_sf"/>
</dbReference>
<proteinExistence type="predicted"/>
<accession>G0U6H5</accession>
<dbReference type="SMART" id="SM00239">
    <property type="entry name" value="C2"/>
    <property type="match status" value="4"/>
</dbReference>
<evidence type="ECO:0000313" key="4">
    <source>
        <dbReference type="EMBL" id="CCC51479.1"/>
    </source>
</evidence>
<feature type="region of interest" description="Disordered" evidence="2">
    <location>
        <begin position="921"/>
        <end position="944"/>
    </location>
</feature>
<feature type="domain" description="C2" evidence="3">
    <location>
        <begin position="358"/>
        <end position="481"/>
    </location>
</feature>
<dbReference type="Gene3D" id="2.60.40.150">
    <property type="entry name" value="C2 domain"/>
    <property type="match status" value="3"/>
</dbReference>
<dbReference type="SUPFAM" id="SSF49562">
    <property type="entry name" value="C2 domain (Calcium/lipid-binding domain, CaLB)"/>
    <property type="match status" value="3"/>
</dbReference>
<organism evidence="4">
    <name type="scientific">Trypanosoma vivax (strain Y486)</name>
    <dbReference type="NCBI Taxonomy" id="1055687"/>
    <lineage>
        <taxon>Eukaryota</taxon>
        <taxon>Discoba</taxon>
        <taxon>Euglenozoa</taxon>
        <taxon>Kinetoplastea</taxon>
        <taxon>Metakinetoplastina</taxon>
        <taxon>Trypanosomatida</taxon>
        <taxon>Trypanosomatidae</taxon>
        <taxon>Trypanosoma</taxon>
        <taxon>Duttonella</taxon>
    </lineage>
</organism>
<gene>
    <name evidence="4" type="ORF">TVY486_1005300</name>
</gene>
<dbReference type="InterPro" id="IPR000008">
    <property type="entry name" value="C2_dom"/>
</dbReference>
<dbReference type="Pfam" id="PF00168">
    <property type="entry name" value="C2"/>
    <property type="match status" value="3"/>
</dbReference>
<feature type="domain" description="C2" evidence="3">
    <location>
        <begin position="930"/>
        <end position="1058"/>
    </location>
</feature>
<feature type="coiled-coil region" evidence="1">
    <location>
        <begin position="226"/>
        <end position="253"/>
    </location>
</feature>
<protein>
    <recommendedName>
        <fullName evidence="3">C2 domain-containing protein</fullName>
    </recommendedName>
</protein>
<evidence type="ECO:0000259" key="3">
    <source>
        <dbReference type="PROSITE" id="PS50004"/>
    </source>
</evidence>
<feature type="compositionally biased region" description="Polar residues" evidence="2">
    <location>
        <begin position="928"/>
        <end position="944"/>
    </location>
</feature>
<keyword evidence="1" id="KW-0175">Coiled coil</keyword>
<feature type="region of interest" description="Disordered" evidence="2">
    <location>
        <begin position="719"/>
        <end position="756"/>
    </location>
</feature>
<reference evidence="4" key="1">
    <citation type="journal article" date="2012" name="Proc. Natl. Acad. Sci. U.S.A.">
        <title>Antigenic diversity is generated by distinct evolutionary mechanisms in African trypanosome species.</title>
        <authorList>
            <person name="Jackson A.P."/>
            <person name="Berry A."/>
            <person name="Aslett M."/>
            <person name="Allison H.C."/>
            <person name="Burton P."/>
            <person name="Vavrova-Anderson J."/>
            <person name="Brown R."/>
            <person name="Browne H."/>
            <person name="Corton N."/>
            <person name="Hauser H."/>
            <person name="Gamble J."/>
            <person name="Gilderthorp R."/>
            <person name="Marcello L."/>
            <person name="McQuillan J."/>
            <person name="Otto T.D."/>
            <person name="Quail M.A."/>
            <person name="Sanders M.J."/>
            <person name="van Tonder A."/>
            <person name="Ginger M.L."/>
            <person name="Field M.C."/>
            <person name="Barry J.D."/>
            <person name="Hertz-Fowler C."/>
            <person name="Berriman M."/>
        </authorList>
    </citation>
    <scope>NUCLEOTIDE SEQUENCE</scope>
    <source>
        <strain evidence="4">Y486</strain>
    </source>
</reference>
<dbReference type="VEuPathDB" id="TriTrypDB:TvY486_1005300"/>
<name>G0U6H5_TRYVY</name>
<dbReference type="PROSITE" id="PS50004">
    <property type="entry name" value="C2"/>
    <property type="match status" value="3"/>
</dbReference>
<dbReference type="CDD" id="cd00030">
    <property type="entry name" value="C2"/>
    <property type="match status" value="2"/>
</dbReference>
<sequence>MNETVETVTRPVTVLLAPGVYPTTCSSTEACVSTHPPVSTLTAAQRFHKQRRLRRAMMAKEATMLELTRLLVQNSDVSRSPRAGELTDKSGFKGGDMNPECDIHNTVERQAPRSAFNGGACEAELQSLRMQNTRMSANEAAFAREREQLRSLINDLRHELEASGQALRDQTALARSLISGMSRQEPHRMAKSQREELMKRLGANVLSDTIGGTDRELTITLALEKIKCLEDLLALERQRCEQVEKQYTELQNMDAGSTARSKLGCTILPSVRKHDDVVEGIKGSEDPAMPTRAVCSKSVQYEGGHAVDRQEQHECSKVGRCSRIISTLGEKHRASRHIWAKREKEFKRCIQVFEAVMSRMERGIPPEKPASARLFNMTIRLVSCERLLNRRNNGVAFIDPFVVVYSPNGEKVLETLPRDDTDSPRFNLVEDAVTFKVVRRSPWSLTFEVFSRGCNNTRLFLGQARVPVAPLLEETVTVSELRQVVKLQPREREPDEEIVQNGHHLGTLVFSVSVAVVGSAHSGGVTLSYPDTEPECGLPGGFSSQSAREGRLARTERVEKSTSSGNLRGKDCAETRCQVEICIDSARGVRLRQCSGASYLYVVVCDGVSGGQLFFTPSVAAGDRPSWGHRQVVSIQSFSEQQDACVVFRLYAHNREGVDLFLGEASLAWRNIISGKQWHELHLSLHRGDMVDDAHVTQQRSCCLLVQCVTTATETSGAGAGLEMGMEPLPLPSPPSLVSAPSRHQLGPSESSDIIEEGEPPCKGNTLEEVSVGVYVEACSGLVSDVVGGSTFVSVIAPDSLTYLTSAVPQRSDPHWGKAEGSVTISVHPLDPGVVGFHVINHSEQSSSGELTLGYAQISVLDLFRRGFGRKKLRLGPHPGGSGVVQVEGVSSHGTITILFSPLPSPVAPSASEVGTPVFVPDTAPPSKLSTRTPSLSSSDNAGTNVGVPRAVPLRIYVKEGRGLLDCDQTIFNVLGVTDPRVMVWVGPNHVFTTPEKRDTVNPKWEPMEGQFTASVQPTHVIRFEVQDVDVAGFDSLGCAVIHASEVIGTSSERVLPVMLHGKQYGTLTVVFSTP</sequence>
<evidence type="ECO:0000256" key="1">
    <source>
        <dbReference type="SAM" id="Coils"/>
    </source>
</evidence>
<dbReference type="AlphaFoldDB" id="G0U6H5"/>
<feature type="domain" description="C2" evidence="3">
    <location>
        <begin position="559"/>
        <end position="683"/>
    </location>
</feature>